<evidence type="ECO:0000256" key="1">
    <source>
        <dbReference type="SAM" id="MobiDB-lite"/>
    </source>
</evidence>
<reference evidence="2 3" key="1">
    <citation type="submission" date="2006-03" db="EMBL/GenBank/DDBJ databases">
        <authorList>
            <person name="Bartlett D.H."/>
            <person name="Valle G."/>
            <person name="Lauro F.M."/>
            <person name="Vezzi A."/>
            <person name="Simonato F."/>
            <person name="Eloe E."/>
            <person name="Vitulo N."/>
            <person name="Stratton T.K."/>
            <person name="D'angelo M."/>
            <person name="Ferriera S."/>
            <person name="Johnson J."/>
            <person name="Kravitz S."/>
            <person name="Beeson K."/>
            <person name="Sutton G."/>
            <person name="Rogers Y."/>
            <person name="Friedman R."/>
            <person name="Frazier M."/>
            <person name="Venter J.C."/>
        </authorList>
    </citation>
    <scope>NUCLEOTIDE SEQUENCE [LARGE SCALE GENOMIC DNA]</scope>
    <source>
        <strain evidence="2 3">3TCK</strain>
    </source>
</reference>
<accession>Q1Z090</accession>
<feature type="region of interest" description="Disordered" evidence="1">
    <location>
        <begin position="22"/>
        <end position="53"/>
    </location>
</feature>
<gene>
    <name evidence="2" type="ORF">P3TCK_25375</name>
</gene>
<dbReference type="EMBL" id="AAPH01000027">
    <property type="protein sequence ID" value="EAS41933.1"/>
    <property type="molecule type" value="Genomic_DNA"/>
</dbReference>
<sequence length="53" mass="5878">MFAGQDDKGLLQDEVRDTSRTEAQRIFFSTKSGTPSGLKRELKLDYSTGQGIP</sequence>
<organism evidence="2 3">
    <name type="scientific">Photobacterium profundum 3TCK</name>
    <dbReference type="NCBI Taxonomy" id="314280"/>
    <lineage>
        <taxon>Bacteria</taxon>
        <taxon>Pseudomonadati</taxon>
        <taxon>Pseudomonadota</taxon>
        <taxon>Gammaproteobacteria</taxon>
        <taxon>Vibrionales</taxon>
        <taxon>Vibrionaceae</taxon>
        <taxon>Photobacterium</taxon>
    </lineage>
</organism>
<protein>
    <submittedName>
        <fullName evidence="2">Uncharacterized protein</fullName>
    </submittedName>
</protein>
<dbReference type="HOGENOM" id="CLU_3064593_0_0_6"/>
<proteinExistence type="predicted"/>
<dbReference type="AlphaFoldDB" id="Q1Z090"/>
<name>Q1Z090_9GAMM</name>
<evidence type="ECO:0000313" key="2">
    <source>
        <dbReference type="EMBL" id="EAS41933.1"/>
    </source>
</evidence>
<comment type="caution">
    <text evidence="2">The sequence shown here is derived from an EMBL/GenBank/DDBJ whole genome shotgun (WGS) entry which is preliminary data.</text>
</comment>
<evidence type="ECO:0000313" key="3">
    <source>
        <dbReference type="Proteomes" id="UP000003789"/>
    </source>
</evidence>
<dbReference type="Proteomes" id="UP000003789">
    <property type="component" value="Unassembled WGS sequence"/>
</dbReference>